<accession>A0A0K0DDN6</accession>
<reference evidence="2" key="1">
    <citation type="submission" date="2012-09" db="EMBL/GenBank/DDBJ databases">
        <authorList>
            <person name="Martin A.A."/>
        </authorList>
    </citation>
    <scope>NUCLEOTIDE SEQUENCE</scope>
</reference>
<keyword evidence="2" id="KW-1185">Reference proteome</keyword>
<sequence>MSSAKKDDSSHMRNAIGAVEEKKTKTAAVSNTRLPTKLADVGIEGKKSKKETTGRFAEKAMEKCFARDNNGCRNGEKKTIKRSVRDEGATKKEGKSKEKTTNEGRRRYSSIVGHSGNDDSPSDPPTLEAHVEAIRERRKSLPRTILIDPTTQVEIVIGDDGKPYFQPTFTPKTEEIFEEFAGILLEEDNEDGCKKLEAAAPSTNRGVVLFRLGKDLFNIGSAGKTA</sequence>
<name>A0A0K0DDN6_ANGCA</name>
<evidence type="ECO:0000313" key="2">
    <source>
        <dbReference type="Proteomes" id="UP000035642"/>
    </source>
</evidence>
<feature type="region of interest" description="Disordered" evidence="1">
    <location>
        <begin position="1"/>
        <end position="32"/>
    </location>
</feature>
<protein>
    <submittedName>
        <fullName evidence="3">SEP domain-containing protein</fullName>
    </submittedName>
</protein>
<organism evidence="2 3">
    <name type="scientific">Angiostrongylus cantonensis</name>
    <name type="common">Rat lungworm</name>
    <dbReference type="NCBI Taxonomy" id="6313"/>
    <lineage>
        <taxon>Eukaryota</taxon>
        <taxon>Metazoa</taxon>
        <taxon>Ecdysozoa</taxon>
        <taxon>Nematoda</taxon>
        <taxon>Chromadorea</taxon>
        <taxon>Rhabditida</taxon>
        <taxon>Rhabditina</taxon>
        <taxon>Rhabditomorpha</taxon>
        <taxon>Strongyloidea</taxon>
        <taxon>Metastrongylidae</taxon>
        <taxon>Angiostrongylus</taxon>
    </lineage>
</organism>
<feature type="compositionally biased region" description="Basic and acidic residues" evidence="1">
    <location>
        <begin position="1"/>
        <end position="11"/>
    </location>
</feature>
<dbReference type="WBParaSite" id="ACAC_0000886201-mRNA-1">
    <property type="protein sequence ID" value="ACAC_0000886201-mRNA-1"/>
    <property type="gene ID" value="ACAC_0000886201"/>
</dbReference>
<evidence type="ECO:0000256" key="1">
    <source>
        <dbReference type="SAM" id="MobiDB-lite"/>
    </source>
</evidence>
<dbReference type="AlphaFoldDB" id="A0A0K0DDN6"/>
<reference evidence="3" key="2">
    <citation type="submission" date="2017-02" db="UniProtKB">
        <authorList>
            <consortium name="WormBaseParasite"/>
        </authorList>
    </citation>
    <scope>IDENTIFICATION</scope>
</reference>
<dbReference type="Proteomes" id="UP000035642">
    <property type="component" value="Unassembled WGS sequence"/>
</dbReference>
<evidence type="ECO:0000313" key="3">
    <source>
        <dbReference type="WBParaSite" id="ACAC_0000886201-mRNA-1"/>
    </source>
</evidence>
<proteinExistence type="predicted"/>
<feature type="compositionally biased region" description="Basic and acidic residues" evidence="1">
    <location>
        <begin position="74"/>
        <end position="106"/>
    </location>
</feature>
<feature type="region of interest" description="Disordered" evidence="1">
    <location>
        <begin position="63"/>
        <end position="126"/>
    </location>
</feature>